<keyword evidence="5" id="KW-1185">Reference proteome</keyword>
<evidence type="ECO:0000313" key="4">
    <source>
        <dbReference type="EMBL" id="MBT0665147.1"/>
    </source>
</evidence>
<dbReference type="EC" id="3.1.3.73" evidence="1"/>
<evidence type="ECO:0000313" key="5">
    <source>
        <dbReference type="Proteomes" id="UP000811899"/>
    </source>
</evidence>
<protein>
    <recommendedName>
        <fullName evidence="1">Alpha-ribazole phosphatase</fullName>
        <ecNumber evidence="1">3.1.3.73</ecNumber>
    </recommendedName>
</protein>
<dbReference type="SMART" id="SM00855">
    <property type="entry name" value="PGAM"/>
    <property type="match status" value="1"/>
</dbReference>
<gene>
    <name evidence="4" type="primary">cobC</name>
    <name evidence="4" type="ORF">KI809_12640</name>
</gene>
<dbReference type="AlphaFoldDB" id="A0AAW4L4P0"/>
<dbReference type="GO" id="GO:0009236">
    <property type="term" value="P:cobalamin biosynthetic process"/>
    <property type="evidence" value="ECO:0007669"/>
    <property type="project" value="UniProtKB-UniRule"/>
</dbReference>
<comment type="caution">
    <text evidence="4">The sequence shown here is derived from an EMBL/GenBank/DDBJ whole genome shotgun (WGS) entry which is preliminary data.</text>
</comment>
<dbReference type="InterPro" id="IPR017578">
    <property type="entry name" value="Ribazole_CobC"/>
</dbReference>
<dbReference type="PIRSF" id="PIRSF000709">
    <property type="entry name" value="6PFK_2-Ptase"/>
    <property type="match status" value="1"/>
</dbReference>
<dbReference type="InterPro" id="IPR013078">
    <property type="entry name" value="His_Pase_superF_clade-1"/>
</dbReference>
<evidence type="ECO:0000256" key="1">
    <source>
        <dbReference type="NCBIfam" id="TIGR03162"/>
    </source>
</evidence>
<organism evidence="4 5">
    <name type="scientific">Geoanaerobacter pelophilus</name>
    <dbReference type="NCBI Taxonomy" id="60036"/>
    <lineage>
        <taxon>Bacteria</taxon>
        <taxon>Pseudomonadati</taxon>
        <taxon>Thermodesulfobacteriota</taxon>
        <taxon>Desulfuromonadia</taxon>
        <taxon>Geobacterales</taxon>
        <taxon>Geobacteraceae</taxon>
        <taxon>Geoanaerobacter</taxon>
    </lineage>
</organism>
<dbReference type="GO" id="GO:0003873">
    <property type="term" value="F:6-phosphofructo-2-kinase activity"/>
    <property type="evidence" value="ECO:0007669"/>
    <property type="project" value="TreeGrafter"/>
</dbReference>
<dbReference type="Proteomes" id="UP000811899">
    <property type="component" value="Unassembled WGS sequence"/>
</dbReference>
<feature type="binding site" evidence="3">
    <location>
        <position position="60"/>
    </location>
    <ligand>
        <name>substrate</name>
    </ligand>
</feature>
<dbReference type="GO" id="GO:0004331">
    <property type="term" value="F:fructose-2,6-bisphosphate 2-phosphatase activity"/>
    <property type="evidence" value="ECO:0007669"/>
    <property type="project" value="TreeGrafter"/>
</dbReference>
<feature type="active site" description="Proton donor/acceptor" evidence="2">
    <location>
        <position position="84"/>
    </location>
</feature>
<dbReference type="InterPro" id="IPR003094">
    <property type="entry name" value="6Pfruct_kin"/>
</dbReference>
<dbReference type="GO" id="GO:0005829">
    <property type="term" value="C:cytosol"/>
    <property type="evidence" value="ECO:0007669"/>
    <property type="project" value="TreeGrafter"/>
</dbReference>
<dbReference type="GO" id="GO:0005524">
    <property type="term" value="F:ATP binding"/>
    <property type="evidence" value="ECO:0007669"/>
    <property type="project" value="InterPro"/>
</dbReference>
<accession>A0AAW4L4P0</accession>
<proteinExistence type="predicted"/>
<dbReference type="GO" id="GO:0043755">
    <property type="term" value="F:alpha-ribazole phosphatase activity"/>
    <property type="evidence" value="ECO:0007669"/>
    <property type="project" value="UniProtKB-UniRule"/>
</dbReference>
<dbReference type="PANTHER" id="PTHR10606">
    <property type="entry name" value="6-PHOSPHOFRUCTO-2-KINASE/FRUCTOSE-2,6-BISPHOSPHATASE"/>
    <property type="match status" value="1"/>
</dbReference>
<reference evidence="4 5" key="1">
    <citation type="submission" date="2021-05" db="EMBL/GenBank/DDBJ databases">
        <title>The draft genome of Geobacter pelophilus DSM 12255.</title>
        <authorList>
            <person name="Xu Z."/>
            <person name="Masuda Y."/>
            <person name="Itoh H."/>
            <person name="Senoo K."/>
        </authorList>
    </citation>
    <scope>NUCLEOTIDE SEQUENCE [LARGE SCALE GENOMIC DNA]</scope>
    <source>
        <strain evidence="4 5">DSM 12255</strain>
    </source>
</reference>
<dbReference type="Gene3D" id="3.40.50.1240">
    <property type="entry name" value="Phosphoglycerate mutase-like"/>
    <property type="match status" value="1"/>
</dbReference>
<dbReference type="CDD" id="cd07067">
    <property type="entry name" value="HP_PGM_like"/>
    <property type="match status" value="1"/>
</dbReference>
<dbReference type="NCBIfam" id="TIGR03162">
    <property type="entry name" value="ribazole_cobC"/>
    <property type="match status" value="1"/>
</dbReference>
<dbReference type="SUPFAM" id="SSF53254">
    <property type="entry name" value="Phosphoglycerate mutase-like"/>
    <property type="match status" value="1"/>
</dbReference>
<sequence>MPVSTIYLLRHGDSRRDGVKRFMGRTDLPLSAAGEAQAKEWQRQLAHLTFSRVICSDLNRSRETAKLVALGHGVALQEISSLREIDMGEWDGRSFAEIRQQFPDAFSRRGEEIATFRPPGGESFSDLEQRVLPAFSRLVQGATGNLLVVGHAGVNRVLICHLLGMPLVNLFRIGQGYGCLNLIEASADGFRVQGVNLPRL</sequence>
<evidence type="ECO:0000256" key="3">
    <source>
        <dbReference type="PIRSR" id="PIRSR613078-2"/>
    </source>
</evidence>
<dbReference type="PANTHER" id="PTHR10606:SF65">
    <property type="entry name" value="6-PHOSPHOFRUCTO-2-KINASE_FRUCTOSE-2, 6-BISPHOSPHATASE-LIKE PROTEIN"/>
    <property type="match status" value="1"/>
</dbReference>
<dbReference type="GO" id="GO:0006003">
    <property type="term" value="P:fructose 2,6-bisphosphate metabolic process"/>
    <property type="evidence" value="ECO:0007669"/>
    <property type="project" value="InterPro"/>
</dbReference>
<feature type="active site" description="Tele-phosphohistidine intermediate" evidence="2">
    <location>
        <position position="11"/>
    </location>
</feature>
<dbReference type="Pfam" id="PF00300">
    <property type="entry name" value="His_Phos_1"/>
    <property type="match status" value="1"/>
</dbReference>
<evidence type="ECO:0000256" key="2">
    <source>
        <dbReference type="PIRSR" id="PIRSR613078-1"/>
    </source>
</evidence>
<dbReference type="EMBL" id="JAHCVJ010000005">
    <property type="protein sequence ID" value="MBT0665147.1"/>
    <property type="molecule type" value="Genomic_DNA"/>
</dbReference>
<dbReference type="RefSeq" id="WP_214171927.1">
    <property type="nucleotide sequence ID" value="NZ_JAHCVJ010000005.1"/>
</dbReference>
<name>A0AAW4L4P0_9BACT</name>
<dbReference type="InterPro" id="IPR029033">
    <property type="entry name" value="His_PPase_superfam"/>
</dbReference>